<sequence length="902" mass="100166">MTPDDTRGTQTQGRREDGSVTPDDTRGTQTQGRREDGSVTPDDTRGTQTQGRREDGSVTPDDTRGTQTQGRREDGSVTPDDTRGTQTQGRREDGSVTPDDARSAQPQGRREDGSVTPDGTPGTQTQGRREDGSVTPDDARSAQPQGRREDAAATAAPTRAEPHKAQRSACPDDFEDAEEEGPDDSGVLSPLQLTVDGRLLTPGRIELHGLRWLTEAQVRTYIGAPPSDSQALLSGGEVHQLLRRLARSGLFARVEPRVRVAEAPHPAVLEVHLEENPVVTAVEVEGLQDLQSSEILDELLRLPHRFPTEDEDDESFTATLRVDSRRGTLSIVRPCPPRYPPRDWVARLERDTLRPGILLGGVAHGLERTLKRLRDDGYMLASLSAVWSPDGKLVVTVDEGRLEAVEVRGVDADIAARVQDALDLKPGTVFLRSDARRAVQRLESRLPFLEPADVDDDEATRPPRARIIETREPDGTRAYHTQELPREKPRHRERVEFEVNWKQFADWWDDVSASESITLEGKKLVVHLRPRRPDFDVDLLPMHTQVTGFSPGLAGRLRLWDAKDRAHATVDAALTIPLRWGGQSLPDDPEGTQRQRRVNMLGGAKLQVPKVGLAELGAQVYDFTDTLDRWRMGDIDSSLYSALINRPDREYFRRKGLTAFATWRWAEDFLAGVEYRTDRYESMRSFTPPFSLFRNDSAPFTNSPVTEGRFDSVVVRMEYASNVPAAASVGSLFRTPETSLFDREGDWEHRASLRGLLTLEVGTGPGSEGADTRFWKLVSDIALEVPTGWDSGVSLRVRSAGGSRLPEQKREALGGWTALRGYGFKEYRGDVSVLTTAEYRWSALGVFADLGTVRTDAAWTDARLGLGASLLLGDSVRFDVAWRTDERATATPEARLLFQRTF</sequence>
<evidence type="ECO:0000256" key="1">
    <source>
        <dbReference type="SAM" id="MobiDB-lite"/>
    </source>
</evidence>
<reference evidence="2 3" key="1">
    <citation type="journal article" date="2011" name="J. Bacteriol.">
        <title>Genome sequence of the halotolerant marine bacterium Myxococcus fulvus HW-1.</title>
        <authorList>
            <person name="Li Z.F."/>
            <person name="Li X."/>
            <person name="Liu H."/>
            <person name="Liu X."/>
            <person name="Han K."/>
            <person name="Wu Z.H."/>
            <person name="Hu W."/>
            <person name="Li F.F."/>
            <person name="Li Y.Z."/>
        </authorList>
    </citation>
    <scope>NUCLEOTIDE SEQUENCE [LARGE SCALE GENOMIC DNA]</scope>
    <source>
        <strain evidence="3">ATCC BAA-855 / HW-1</strain>
    </source>
</reference>
<feature type="compositionally biased region" description="Basic and acidic residues" evidence="1">
    <location>
        <begin position="127"/>
        <end position="151"/>
    </location>
</feature>
<dbReference type="eggNOG" id="COG4775">
    <property type="taxonomic scope" value="Bacteria"/>
</dbReference>
<feature type="compositionally biased region" description="Acidic residues" evidence="1">
    <location>
        <begin position="172"/>
        <end position="183"/>
    </location>
</feature>
<evidence type="ECO:0000313" key="3">
    <source>
        <dbReference type="Proteomes" id="UP000000488"/>
    </source>
</evidence>
<proteinExistence type="predicted"/>
<evidence type="ECO:0008006" key="4">
    <source>
        <dbReference type="Google" id="ProtNLM"/>
    </source>
</evidence>
<dbReference type="KEGG" id="mfu:LILAB_02670"/>
<feature type="region of interest" description="Disordered" evidence="1">
    <location>
        <begin position="1"/>
        <end position="190"/>
    </location>
</feature>
<evidence type="ECO:0000313" key="2">
    <source>
        <dbReference type="EMBL" id="AEI62459.1"/>
    </source>
</evidence>
<protein>
    <recommendedName>
        <fullName evidence="4">POTRA domain-containing protein</fullName>
    </recommendedName>
</protein>
<dbReference type="Gene3D" id="2.40.160.50">
    <property type="entry name" value="membrane protein fhac: a member of the omp85/tpsb transporter family"/>
    <property type="match status" value="1"/>
</dbReference>
<gene>
    <name evidence="2" type="ordered locus">LILAB_02670</name>
</gene>
<name>F8CGK2_MYXFH</name>
<feature type="compositionally biased region" description="Basic and acidic residues" evidence="1">
    <location>
        <begin position="1"/>
        <end position="113"/>
    </location>
</feature>
<accession>F8CGK2</accession>
<dbReference type="Proteomes" id="UP000000488">
    <property type="component" value="Chromosome"/>
</dbReference>
<dbReference type="EMBL" id="CP002830">
    <property type="protein sequence ID" value="AEI62459.1"/>
    <property type="molecule type" value="Genomic_DNA"/>
</dbReference>
<dbReference type="STRING" id="483219.LILAB_02670"/>
<organism evidence="2 3">
    <name type="scientific">Myxococcus fulvus (strain ATCC BAA-855 / HW-1)</name>
    <dbReference type="NCBI Taxonomy" id="483219"/>
    <lineage>
        <taxon>Bacteria</taxon>
        <taxon>Pseudomonadati</taxon>
        <taxon>Myxococcota</taxon>
        <taxon>Myxococcia</taxon>
        <taxon>Myxococcales</taxon>
        <taxon>Cystobacterineae</taxon>
        <taxon>Myxococcaceae</taxon>
        <taxon>Myxococcus</taxon>
    </lineage>
</organism>
<dbReference type="AlphaFoldDB" id="F8CGK2"/>
<dbReference type="HOGENOM" id="CLU_355914_0_0_7"/>
<feature type="compositionally biased region" description="Low complexity" evidence="1">
    <location>
        <begin position="116"/>
        <end position="126"/>
    </location>
</feature>